<dbReference type="EMBL" id="CP011451">
    <property type="protein sequence ID" value="AKH38280.1"/>
    <property type="molecule type" value="Genomic_DNA"/>
</dbReference>
<dbReference type="OrthoDB" id="2874181at2"/>
<sequence>MVSRRNFLKTSAACLAIPAVLGMSNTLWGQPTNLRVRKNLMTLADNDPFFEKYGEAVKAMHALPDTDLRSWWGQATIHADYCQHATLNFVSWHRPYIAMFEEICGELIGDSNFALHYWDWNQKNGIIPNPFYDNPLLNVTHWNDPGEYNGINWGRIDSLPIRALQKGTGLQSDPVRSGSFTERNLQTILRQSSFVNFNNMLERQPHNNGHVIAGFPARGLPGHIGDGLSPLDPIFWMHHCMVDYMWAKWQSADNTTQDNDETYSDMFVDKNGNPITFTSQQVRDFTKLGYTYDDLIGRERFEAMLKNAEISSAFQATLAEQLKSAKSVSLGMKKASITASVGEETSLSAKTTNLLRNLQSSRVFRTTLAGKKLLATEGTRVIAVLKNVGWPQGGNNGLVVNVFVNCPYLTPETPATDPHYAGSFGFFGSAKMTSMEHGSSVVIDITAPLTVQAGAGRLIDDIKVQLMPVNAAAESKNTASFTVTDLEIIRLD</sequence>
<feature type="chain" id="PRO_5044053848" evidence="3">
    <location>
        <begin position="30"/>
        <end position="492"/>
    </location>
</feature>
<dbReference type="AlphaFoldDB" id="A0A0F7KCK6"/>
<dbReference type="PANTHER" id="PTHR11474:SF76">
    <property type="entry name" value="SHKT DOMAIN-CONTAINING PROTEIN"/>
    <property type="match status" value="1"/>
</dbReference>
<dbReference type="Pfam" id="PF00264">
    <property type="entry name" value="Tyrosinase"/>
    <property type="match status" value="1"/>
</dbReference>
<dbReference type="Proteomes" id="UP000324176">
    <property type="component" value="Unassembled WGS sequence"/>
</dbReference>
<name>A0A0F7KCK6_9PROT</name>
<feature type="domain" description="Tyrosinase copper-binding" evidence="4">
    <location>
        <begin position="232"/>
        <end position="243"/>
    </location>
</feature>
<keyword evidence="1" id="KW-0479">Metal-binding</keyword>
<gene>
    <name evidence="5" type="ORF">AAW31_11520</name>
    <name evidence="6" type="ORF">BCL69_105912</name>
</gene>
<protein>
    <submittedName>
        <fullName evidence="6">Tyrosinase</fullName>
    </submittedName>
</protein>
<reference evidence="7" key="1">
    <citation type="submission" date="2015-05" db="EMBL/GenBank/DDBJ databases">
        <title>Draft genome of Nitrosomonas communis strain Nm2.</title>
        <authorList>
            <person name="Kozlowski J.A."/>
            <person name="Kits K.D."/>
            <person name="Stein L.Y."/>
        </authorList>
    </citation>
    <scope>NUCLEOTIDE SEQUENCE [LARGE SCALE GENOMIC DNA]</scope>
    <source>
        <strain evidence="7">Nm2</strain>
    </source>
</reference>
<dbReference type="RefSeq" id="WP_046850335.1">
    <property type="nucleotide sequence ID" value="NZ_CP011451.1"/>
</dbReference>
<proteinExistence type="predicted"/>
<dbReference type="Gene3D" id="1.10.1280.10">
    <property type="entry name" value="Di-copper center containing domain from catechol oxidase"/>
    <property type="match status" value="1"/>
</dbReference>
<evidence type="ECO:0000313" key="6">
    <source>
        <dbReference type="EMBL" id="TYP80436.1"/>
    </source>
</evidence>
<keyword evidence="7" id="KW-1185">Reference proteome</keyword>
<accession>A0A0F7KCK6</accession>
<dbReference type="GO" id="GO:0046872">
    <property type="term" value="F:metal ion binding"/>
    <property type="evidence" value="ECO:0007669"/>
    <property type="project" value="UniProtKB-KW"/>
</dbReference>
<evidence type="ECO:0000259" key="4">
    <source>
        <dbReference type="PROSITE" id="PS00498"/>
    </source>
</evidence>
<keyword evidence="3" id="KW-0732">Signal</keyword>
<dbReference type="SUPFAM" id="SSF48056">
    <property type="entry name" value="Di-copper centre-containing domain"/>
    <property type="match status" value="1"/>
</dbReference>
<evidence type="ECO:0000256" key="2">
    <source>
        <dbReference type="ARBA" id="ARBA00023008"/>
    </source>
</evidence>
<dbReference type="PATRIC" id="fig|44574.3.peg.2805"/>
<evidence type="ECO:0000313" key="7">
    <source>
        <dbReference type="Proteomes" id="UP000034156"/>
    </source>
</evidence>
<dbReference type="PRINTS" id="PR00092">
    <property type="entry name" value="TYROSINASE"/>
</dbReference>
<keyword evidence="2" id="KW-0186">Copper</keyword>
<dbReference type="EMBL" id="VNHT01000059">
    <property type="protein sequence ID" value="TYP80436.1"/>
    <property type="molecule type" value="Genomic_DNA"/>
</dbReference>
<organism evidence="5 7">
    <name type="scientific">Nitrosomonas communis</name>
    <dbReference type="NCBI Taxonomy" id="44574"/>
    <lineage>
        <taxon>Bacteria</taxon>
        <taxon>Pseudomonadati</taxon>
        <taxon>Pseudomonadota</taxon>
        <taxon>Betaproteobacteria</taxon>
        <taxon>Nitrosomonadales</taxon>
        <taxon>Nitrosomonadaceae</taxon>
        <taxon>Nitrosomonas</taxon>
    </lineage>
</organism>
<reference evidence="5 7" key="2">
    <citation type="journal article" date="2016" name="Genome Announc.">
        <title>Genome Sequence of Nitrosomonas communis Strain Nm2, a Mesophilic Ammonia-Oxidizing Bacterium Isolated from Mediterranean Soil.</title>
        <authorList>
            <person name="Kozlowski J.A."/>
            <person name="Kits K.D."/>
            <person name="Stein L.Y."/>
        </authorList>
    </citation>
    <scope>NUCLEOTIDE SEQUENCE [LARGE SCALE GENOMIC DNA]</scope>
    <source>
        <strain evidence="5 7">Nm2</strain>
    </source>
</reference>
<dbReference type="Proteomes" id="UP000034156">
    <property type="component" value="Chromosome"/>
</dbReference>
<dbReference type="InterPro" id="IPR050316">
    <property type="entry name" value="Tyrosinase/Hemocyanin"/>
</dbReference>
<evidence type="ECO:0000313" key="5">
    <source>
        <dbReference type="EMBL" id="AKH38280.1"/>
    </source>
</evidence>
<evidence type="ECO:0000313" key="8">
    <source>
        <dbReference type="Proteomes" id="UP000324176"/>
    </source>
</evidence>
<dbReference type="PROSITE" id="PS00498">
    <property type="entry name" value="TYROSINASE_2"/>
    <property type="match status" value="1"/>
</dbReference>
<evidence type="ECO:0000256" key="3">
    <source>
        <dbReference type="SAM" id="SignalP"/>
    </source>
</evidence>
<reference evidence="6 8" key="3">
    <citation type="submission" date="2019-07" db="EMBL/GenBank/DDBJ databases">
        <title>Active sludge and wastewater microbial communities from Klosterneuburg, Austria.</title>
        <authorList>
            <person name="Wagner M."/>
        </authorList>
    </citation>
    <scope>NUCLEOTIDE SEQUENCE [LARGE SCALE GENOMIC DNA]</scope>
    <source>
        <strain evidence="6 8">Nm2</strain>
    </source>
</reference>
<dbReference type="KEGG" id="nco:AAW31_11520"/>
<feature type="signal peptide" evidence="3">
    <location>
        <begin position="1"/>
        <end position="29"/>
    </location>
</feature>
<dbReference type="PANTHER" id="PTHR11474">
    <property type="entry name" value="TYROSINASE FAMILY MEMBER"/>
    <property type="match status" value="1"/>
</dbReference>
<dbReference type="InterPro" id="IPR002227">
    <property type="entry name" value="Tyrosinase_Cu-bd"/>
</dbReference>
<evidence type="ECO:0000256" key="1">
    <source>
        <dbReference type="ARBA" id="ARBA00022723"/>
    </source>
</evidence>
<dbReference type="InterPro" id="IPR008922">
    <property type="entry name" value="Di-copper_centre_dom_sf"/>
</dbReference>
<dbReference type="GO" id="GO:0016491">
    <property type="term" value="F:oxidoreductase activity"/>
    <property type="evidence" value="ECO:0007669"/>
    <property type="project" value="InterPro"/>
</dbReference>